<reference evidence="11 12" key="1">
    <citation type="submission" date="2017-03" db="EMBL/GenBank/DDBJ databases">
        <title>Genomes of endolithic fungi from Antarctica.</title>
        <authorList>
            <person name="Coleine C."/>
            <person name="Masonjones S."/>
            <person name="Stajich J.E."/>
        </authorList>
    </citation>
    <scope>NUCLEOTIDE SEQUENCE [LARGE SCALE GENOMIC DNA]</scope>
    <source>
        <strain evidence="11 12">CCFEE 6314</strain>
    </source>
</reference>
<keyword evidence="7 9" id="KW-0472">Membrane</keyword>
<feature type="compositionally biased region" description="Basic residues" evidence="8">
    <location>
        <begin position="366"/>
        <end position="379"/>
    </location>
</feature>
<dbReference type="InterPro" id="IPR004837">
    <property type="entry name" value="NaCa_Exmemb"/>
</dbReference>
<dbReference type="PANTHER" id="PTHR31503">
    <property type="entry name" value="VACUOLAR CALCIUM ION TRANSPORTER"/>
    <property type="match status" value="1"/>
</dbReference>
<evidence type="ECO:0000313" key="11">
    <source>
        <dbReference type="EMBL" id="RVX69587.1"/>
    </source>
</evidence>
<dbReference type="GO" id="GO:0006874">
    <property type="term" value="P:intracellular calcium ion homeostasis"/>
    <property type="evidence" value="ECO:0007669"/>
    <property type="project" value="TreeGrafter"/>
</dbReference>
<feature type="compositionally biased region" description="Polar residues" evidence="8">
    <location>
        <begin position="391"/>
        <end position="401"/>
    </location>
</feature>
<feature type="transmembrane region" description="Helical" evidence="9">
    <location>
        <begin position="699"/>
        <end position="726"/>
    </location>
</feature>
<evidence type="ECO:0000313" key="12">
    <source>
        <dbReference type="Proteomes" id="UP000288859"/>
    </source>
</evidence>
<gene>
    <name evidence="11" type="ORF">B0A52_06651</name>
</gene>
<keyword evidence="6" id="KW-0406">Ion transport</keyword>
<comment type="subcellular location">
    <subcellularLocation>
        <location evidence="1">Endomembrane system</location>
        <topology evidence="1">Multi-pass membrane protein</topology>
    </subcellularLocation>
</comment>
<feature type="region of interest" description="Disordered" evidence="8">
    <location>
        <begin position="434"/>
        <end position="487"/>
    </location>
</feature>
<dbReference type="Gene3D" id="1.20.1420.30">
    <property type="entry name" value="NCX, central ion-binding region"/>
    <property type="match status" value="2"/>
</dbReference>
<evidence type="ECO:0000256" key="6">
    <source>
        <dbReference type="ARBA" id="ARBA00023065"/>
    </source>
</evidence>
<evidence type="ECO:0000256" key="8">
    <source>
        <dbReference type="SAM" id="MobiDB-lite"/>
    </source>
</evidence>
<feature type="domain" description="Sodium/calcium exchanger membrane region" evidence="10">
    <location>
        <begin position="156"/>
        <end position="310"/>
    </location>
</feature>
<feature type="region of interest" description="Disordered" evidence="8">
    <location>
        <begin position="42"/>
        <end position="100"/>
    </location>
</feature>
<comment type="caution">
    <text evidence="11">The sequence shown here is derived from an EMBL/GenBank/DDBJ whole genome shotgun (WGS) entry which is preliminary data.</text>
</comment>
<dbReference type="EMBL" id="NAJM01000028">
    <property type="protein sequence ID" value="RVX69587.1"/>
    <property type="molecule type" value="Genomic_DNA"/>
</dbReference>
<feature type="transmembrane region" description="Helical" evidence="9">
    <location>
        <begin position="121"/>
        <end position="144"/>
    </location>
</feature>
<feature type="transmembrane region" description="Helical" evidence="9">
    <location>
        <begin position="289"/>
        <end position="308"/>
    </location>
</feature>
<dbReference type="Proteomes" id="UP000288859">
    <property type="component" value="Unassembled WGS sequence"/>
</dbReference>
<dbReference type="FunFam" id="1.20.1420.30:FF:000011">
    <property type="entry name" value="Vacuolar calcium ion transporter"/>
    <property type="match status" value="1"/>
</dbReference>
<accession>A0A438N1M2</accession>
<dbReference type="InterPro" id="IPR004713">
    <property type="entry name" value="CaH_exchang"/>
</dbReference>
<dbReference type="OrthoDB" id="1699231at2759"/>
<evidence type="ECO:0000256" key="4">
    <source>
        <dbReference type="ARBA" id="ARBA00022692"/>
    </source>
</evidence>
<comment type="similarity">
    <text evidence="2">Belongs to the Ca(2+):cation antiporter (CaCA) (TC 2.A.19) family.</text>
</comment>
<dbReference type="GO" id="GO:0012505">
    <property type="term" value="C:endomembrane system"/>
    <property type="evidence" value="ECO:0007669"/>
    <property type="project" value="UniProtKB-SubCell"/>
</dbReference>
<protein>
    <recommendedName>
        <fullName evidence="10">Sodium/calcium exchanger membrane region domain-containing protein</fullName>
    </recommendedName>
</protein>
<dbReference type="Pfam" id="PF01699">
    <property type="entry name" value="Na_Ca_ex"/>
    <property type="match status" value="2"/>
</dbReference>
<proteinExistence type="inferred from homology"/>
<evidence type="ECO:0000259" key="10">
    <source>
        <dbReference type="Pfam" id="PF01699"/>
    </source>
</evidence>
<feature type="transmembrane region" description="Helical" evidence="9">
    <location>
        <begin position="255"/>
        <end position="277"/>
    </location>
</feature>
<evidence type="ECO:0000256" key="2">
    <source>
        <dbReference type="ARBA" id="ARBA00008170"/>
    </source>
</evidence>
<feature type="transmembrane region" description="Helical" evidence="9">
    <location>
        <begin position="636"/>
        <end position="657"/>
    </location>
</feature>
<evidence type="ECO:0000256" key="7">
    <source>
        <dbReference type="ARBA" id="ARBA00023136"/>
    </source>
</evidence>
<feature type="transmembrane region" description="Helical" evidence="9">
    <location>
        <begin position="187"/>
        <end position="208"/>
    </location>
</feature>
<feature type="transmembrane region" description="Helical" evidence="9">
    <location>
        <begin position="156"/>
        <end position="175"/>
    </location>
</feature>
<evidence type="ECO:0000256" key="9">
    <source>
        <dbReference type="SAM" id="Phobius"/>
    </source>
</evidence>
<keyword evidence="4 9" id="KW-0812">Transmembrane</keyword>
<feature type="compositionally biased region" description="Basic and acidic residues" evidence="8">
    <location>
        <begin position="475"/>
        <end position="485"/>
    </location>
</feature>
<dbReference type="PANTHER" id="PTHR31503:SF18">
    <property type="entry name" value="CA(2+)_H(+) EXCHANGER, PUTATIVE (EUROFUNG)-RELATED"/>
    <property type="match status" value="1"/>
</dbReference>
<evidence type="ECO:0000256" key="1">
    <source>
        <dbReference type="ARBA" id="ARBA00004127"/>
    </source>
</evidence>
<name>A0A438N1M2_EXOME</name>
<dbReference type="InterPro" id="IPR044880">
    <property type="entry name" value="NCX_ion-bd_dom_sf"/>
</dbReference>
<feature type="compositionally biased region" description="Basic and acidic residues" evidence="8">
    <location>
        <begin position="74"/>
        <end position="93"/>
    </location>
</feature>
<feature type="transmembrane region" description="Helical" evidence="9">
    <location>
        <begin position="669"/>
        <end position="692"/>
    </location>
</feature>
<feature type="domain" description="Sodium/calcium exchanger membrane region" evidence="10">
    <location>
        <begin position="635"/>
        <end position="778"/>
    </location>
</feature>
<dbReference type="GO" id="GO:0015369">
    <property type="term" value="F:calcium:proton antiporter activity"/>
    <property type="evidence" value="ECO:0007669"/>
    <property type="project" value="TreeGrafter"/>
</dbReference>
<feature type="compositionally biased region" description="Basic residues" evidence="8">
    <location>
        <begin position="460"/>
        <end position="474"/>
    </location>
</feature>
<keyword evidence="3" id="KW-0813">Transport</keyword>
<feature type="transmembrane region" description="Helical" evidence="9">
    <location>
        <begin position="220"/>
        <end position="243"/>
    </location>
</feature>
<dbReference type="FunFam" id="1.20.1420.30:FF:000016">
    <property type="entry name" value="Membrane bound cation transporter"/>
    <property type="match status" value="1"/>
</dbReference>
<feature type="compositionally biased region" description="Low complexity" evidence="8">
    <location>
        <begin position="344"/>
        <end position="365"/>
    </location>
</feature>
<feature type="compositionally biased region" description="Polar residues" evidence="8">
    <location>
        <begin position="43"/>
        <end position="54"/>
    </location>
</feature>
<organism evidence="11 12">
    <name type="scientific">Exophiala mesophila</name>
    <name type="common">Black yeast-like fungus</name>
    <dbReference type="NCBI Taxonomy" id="212818"/>
    <lineage>
        <taxon>Eukaryota</taxon>
        <taxon>Fungi</taxon>
        <taxon>Dikarya</taxon>
        <taxon>Ascomycota</taxon>
        <taxon>Pezizomycotina</taxon>
        <taxon>Eurotiomycetes</taxon>
        <taxon>Chaetothyriomycetidae</taxon>
        <taxon>Chaetothyriales</taxon>
        <taxon>Herpotrichiellaceae</taxon>
        <taxon>Exophiala</taxon>
    </lineage>
</organism>
<evidence type="ECO:0000256" key="5">
    <source>
        <dbReference type="ARBA" id="ARBA00022989"/>
    </source>
</evidence>
<sequence>MVDSADEPPLLTTRLYSWAKISTFLSFFRRKRASHETSILPITASTSDHQSTPTDHGCNDPSATGGADQGSHAIPKDRGQHPSPPVDEKRDGTKPSALGTTDVEVGKQSLLRRFTRDVKRIIFSSWINWLLVFVPVAIILGALVDWGHHDLVSPNVIFALNAVAIIPLASLLSYATESVAIRLGDTIGALMNVTFGNAVELIIFIIALNAGEVRVVQAAALGSILSNLLLILGMCFVVGGLRFREQLYNSTVSQMSACLLCLSVISLLLPTAFHASFSNMNAADDSVLKVSRGTSVVLLLVYLLYLLFQLKSHAFMYQSTPQHLIDEESHPGVLADILNASSSSSEASSSSSSDTDSSSGSQTTAKRFRRALRRKRRKSTSSTKDNVSIPAITTSSSNLTVSGGLLPQNATSGPSAPDTVLSGDEADVEVQRQLGRRHSRANTVCSRDFESQPQPDHVSTKAKKSRKKHRKFNRAKKEKEKDKKPAVVAEDAQVVESRPGADDDTFLNPTHLQVPHVIFAPDLEVANDDMTRHPFNIRNLSEAVRPAFNSTNFPHHQAMARPLAIPIRPTSRAPSSPKPVRRTSSMPDILHRTSSSTRIFNIPPPPRPLTPVVDPEAEVEAHGVVEQPNLSRTSAVIMLLASTAMVALCAEFLVGSIDHLVASTNVSQAFIGLIILPVVGNAAEHVTAVTVAAKNKMDLAINIALGSSIQIALFVTPFMVILGWILKTEMSLYFSLFETVSLFASAFIVSFLMIDGRSNYLEGALLIAAYVIIAVAAFYYPKCDLSDASGPVDASLASC</sequence>
<evidence type="ECO:0000256" key="3">
    <source>
        <dbReference type="ARBA" id="ARBA00022448"/>
    </source>
</evidence>
<feature type="region of interest" description="Disordered" evidence="8">
    <location>
        <begin position="344"/>
        <end position="421"/>
    </location>
</feature>
<dbReference type="GO" id="GO:0000329">
    <property type="term" value="C:fungal-type vacuole membrane"/>
    <property type="evidence" value="ECO:0007669"/>
    <property type="project" value="TreeGrafter"/>
</dbReference>
<feature type="transmembrane region" description="Helical" evidence="9">
    <location>
        <begin position="760"/>
        <end position="780"/>
    </location>
</feature>
<keyword evidence="5 9" id="KW-1133">Transmembrane helix</keyword>
<dbReference type="AlphaFoldDB" id="A0A438N1M2"/>
<feature type="transmembrane region" description="Helical" evidence="9">
    <location>
        <begin position="732"/>
        <end position="753"/>
    </location>
</feature>
<dbReference type="VEuPathDB" id="FungiDB:PV10_03635"/>